<dbReference type="PROSITE" id="PS00678">
    <property type="entry name" value="WD_REPEATS_1"/>
    <property type="match status" value="2"/>
</dbReference>
<dbReference type="Pfam" id="PF00400">
    <property type="entry name" value="WD40"/>
    <property type="match status" value="3"/>
</dbReference>
<dbReference type="EMBL" id="CAXHTA020000021">
    <property type="protein sequence ID" value="CAL5229572.1"/>
    <property type="molecule type" value="Genomic_DNA"/>
</dbReference>
<sequence>MAIDAPFARHREREIKAHQGKVYCLGWDCEGQKLASASIDKTVRVWNIEHRHKEKDERHESEFKHSTRLYCLHWHPSNPAELVTSADDKYIRLYDIRSHKGALRFPTPGVNIFLGWNAADPHVLATVSDSNVVTFLDMRKGKYLRSVKNRQEVNELAFTRDGKLFMQATSSGVEVYSTATYEKCSMLNGHTGTVHSICVSPDDKHMASGAEDGSVALWDLDTMACERTCTHMDGGVKTVSISHDSQYVAYAGEQDYLVMESIQGGRKPWTVGVRGSQPVVDSIAWNPKHLVLASAGAYSDSSASKTTGNIIVYAPLVSR</sequence>
<evidence type="ECO:0000256" key="1">
    <source>
        <dbReference type="ARBA" id="ARBA00022574"/>
    </source>
</evidence>
<protein>
    <submittedName>
        <fullName evidence="5">G12928 protein</fullName>
    </submittedName>
</protein>
<dbReference type="PANTHER" id="PTHR22839">
    <property type="entry name" value="THO COMPLEX SUBUNIT 3 THO3"/>
    <property type="match status" value="1"/>
</dbReference>
<accession>A0ABP1GBV6</accession>
<dbReference type="InterPro" id="IPR019775">
    <property type="entry name" value="WD40_repeat_CS"/>
</dbReference>
<gene>
    <name evidence="5" type="primary">g12928</name>
    <name evidence="5" type="ORF">VP750_LOCUS11478</name>
</gene>
<dbReference type="Proteomes" id="UP001497392">
    <property type="component" value="Unassembled WGS sequence"/>
</dbReference>
<evidence type="ECO:0000256" key="2">
    <source>
        <dbReference type="ARBA" id="ARBA00022737"/>
    </source>
</evidence>
<comment type="caution">
    <text evidence="5">The sequence shown here is derived from an EMBL/GenBank/DDBJ whole genome shotgun (WGS) entry which is preliminary data.</text>
</comment>
<dbReference type="InterPro" id="IPR020472">
    <property type="entry name" value="WD40_PAC1"/>
</dbReference>
<evidence type="ECO:0000313" key="5">
    <source>
        <dbReference type="EMBL" id="CAL5229572.1"/>
    </source>
</evidence>
<feature type="repeat" description="WD" evidence="4">
    <location>
        <begin position="62"/>
        <end position="104"/>
    </location>
</feature>
<dbReference type="PROSITE" id="PS50294">
    <property type="entry name" value="WD_REPEATS_REGION"/>
    <property type="match status" value="2"/>
</dbReference>
<dbReference type="SMART" id="SM00320">
    <property type="entry name" value="WD40"/>
    <property type="match status" value="5"/>
</dbReference>
<dbReference type="PROSITE" id="PS50082">
    <property type="entry name" value="WD_REPEATS_2"/>
    <property type="match status" value="3"/>
</dbReference>
<evidence type="ECO:0000256" key="3">
    <source>
        <dbReference type="ARBA" id="ARBA00046343"/>
    </source>
</evidence>
<proteinExistence type="inferred from homology"/>
<dbReference type="InterPro" id="IPR040132">
    <property type="entry name" value="Tex1/THOC3"/>
</dbReference>
<organism evidence="5 6">
    <name type="scientific">Coccomyxa viridis</name>
    <dbReference type="NCBI Taxonomy" id="1274662"/>
    <lineage>
        <taxon>Eukaryota</taxon>
        <taxon>Viridiplantae</taxon>
        <taxon>Chlorophyta</taxon>
        <taxon>core chlorophytes</taxon>
        <taxon>Trebouxiophyceae</taxon>
        <taxon>Trebouxiophyceae incertae sedis</taxon>
        <taxon>Coccomyxaceae</taxon>
        <taxon>Coccomyxa</taxon>
    </lineage>
</organism>
<dbReference type="SUPFAM" id="SSF50978">
    <property type="entry name" value="WD40 repeat-like"/>
    <property type="match status" value="1"/>
</dbReference>
<keyword evidence="6" id="KW-1185">Reference proteome</keyword>
<dbReference type="InterPro" id="IPR001680">
    <property type="entry name" value="WD40_rpt"/>
</dbReference>
<name>A0ABP1GBV6_9CHLO</name>
<feature type="repeat" description="WD" evidence="4">
    <location>
        <begin position="15"/>
        <end position="56"/>
    </location>
</feature>
<comment type="similarity">
    <text evidence="3">Belongs to the THOC3 family.</text>
</comment>
<keyword evidence="2" id="KW-0677">Repeat</keyword>
<feature type="repeat" description="WD" evidence="4">
    <location>
        <begin position="187"/>
        <end position="228"/>
    </location>
</feature>
<dbReference type="InterPro" id="IPR036322">
    <property type="entry name" value="WD40_repeat_dom_sf"/>
</dbReference>
<dbReference type="Gene3D" id="2.130.10.10">
    <property type="entry name" value="YVTN repeat-like/Quinoprotein amine dehydrogenase"/>
    <property type="match status" value="2"/>
</dbReference>
<dbReference type="PRINTS" id="PR00320">
    <property type="entry name" value="GPROTEINBRPT"/>
</dbReference>
<dbReference type="PANTHER" id="PTHR22839:SF0">
    <property type="entry name" value="THO COMPLEX SUBUNIT 3"/>
    <property type="match status" value="1"/>
</dbReference>
<evidence type="ECO:0000256" key="4">
    <source>
        <dbReference type="PROSITE-ProRule" id="PRU00221"/>
    </source>
</evidence>
<evidence type="ECO:0000313" key="6">
    <source>
        <dbReference type="Proteomes" id="UP001497392"/>
    </source>
</evidence>
<dbReference type="InterPro" id="IPR015943">
    <property type="entry name" value="WD40/YVTN_repeat-like_dom_sf"/>
</dbReference>
<reference evidence="5 6" key="1">
    <citation type="submission" date="2024-06" db="EMBL/GenBank/DDBJ databases">
        <authorList>
            <person name="Kraege A."/>
            <person name="Thomma B."/>
        </authorList>
    </citation>
    <scope>NUCLEOTIDE SEQUENCE [LARGE SCALE GENOMIC DNA]</scope>
</reference>
<keyword evidence="1 4" id="KW-0853">WD repeat</keyword>